<evidence type="ECO:0000313" key="4">
    <source>
        <dbReference type="Proteomes" id="UP000297716"/>
    </source>
</evidence>
<feature type="compositionally biased region" description="Basic residues" evidence="1">
    <location>
        <begin position="713"/>
        <end position="730"/>
    </location>
</feature>
<accession>A0A4Z0YGA3</accession>
<dbReference type="OrthoDB" id="310217at2759"/>
<dbReference type="InterPro" id="IPR011009">
    <property type="entry name" value="Kinase-like_dom_sf"/>
</dbReference>
<evidence type="ECO:0000256" key="1">
    <source>
        <dbReference type="SAM" id="MobiDB-lite"/>
    </source>
</evidence>
<dbReference type="Proteomes" id="UP000297716">
    <property type="component" value="Unassembled WGS sequence"/>
</dbReference>
<dbReference type="InterPro" id="IPR000719">
    <property type="entry name" value="Prot_kinase_dom"/>
</dbReference>
<feature type="compositionally biased region" description="Low complexity" evidence="1">
    <location>
        <begin position="526"/>
        <end position="557"/>
    </location>
</feature>
<dbReference type="SUPFAM" id="SSF56112">
    <property type="entry name" value="Protein kinase-like (PK-like)"/>
    <property type="match status" value="1"/>
</dbReference>
<dbReference type="STRING" id="37992.A0A4Z0YGA3"/>
<keyword evidence="4" id="KW-1185">Reference proteome</keyword>
<evidence type="ECO:0000313" key="3">
    <source>
        <dbReference type="EMBL" id="TGJ78281.1"/>
    </source>
</evidence>
<feature type="compositionally biased region" description="Gly residues" evidence="1">
    <location>
        <begin position="644"/>
        <end position="674"/>
    </location>
</feature>
<dbReference type="Gene3D" id="1.10.510.10">
    <property type="entry name" value="Transferase(Phosphotransferase) domain 1"/>
    <property type="match status" value="1"/>
</dbReference>
<sequence length="730" mass="80146">MAAASSATASAGVAVDPPKFREHPYRHRGVHIPFVEADNNNQWSLDDDIQKRGFIFANTLLKGHIFCVQSVENGQIYANKIMEPDQNPRRPEEQAEELRISTAPQAEHRLIGPLTVRGIRRTYFSELDLWQDIGNGTYSLYFKFYNGGSLEELRHRYIDEQRAISEHFIWHVFLTLIEAMRYMQTGAPPGTDDEVVGWTPIYNRDLAANNIFIHYPARDASEVEPEEGFQDNAFPEVVLGDFGHAAVEGDIQRRLRMGRWNQYTTESWHDTYGAFSVVKKLCLCHVADPEYDEGFAPENVPCDNINQYMGPNDSPYSDDLLNTLKNWEYEDCENSYIDSTREDDNGNDIPNATLIPDLRFMIDTVLPLARGKVRRYRRPGGNKPDDWYRQLDVSWTKPKRLMPYEWRPIEAKEVKVPANSEEDSDSGGDDKGYPDWLFGGSKSDNNPNNPDDDLDPNLSGIINSSNLINNNTNQTGGSQNDGSQGDDGLGDNNPDGNNSDGNNPDGDGLDDDGAGGDGAGDDDPGGNDPDNNNSDNGAPGVPESPSSLDSSEAQESSIHSGYMNTTKHKCATPNPLTERDKLIYLTKLENDYPALRPPHRVVMLSYEVPMMYDIRDIPDGPGPDLPDSPPPTPPDSDNSDGDGGDGAGGSGRGGKSGGRGGRGGRGGKGGGRGGSNNSAPSPPPPPQPTRRSTTVVLDKVYTMTSGDGPGSKPPKKKRKVGGKKKPVYMQ</sequence>
<feature type="compositionally biased region" description="Low complexity" evidence="1">
    <location>
        <begin position="490"/>
        <end position="506"/>
    </location>
</feature>
<dbReference type="GO" id="GO:0005524">
    <property type="term" value="F:ATP binding"/>
    <property type="evidence" value="ECO:0007669"/>
    <property type="project" value="InterPro"/>
</dbReference>
<feature type="compositionally biased region" description="Pro residues" evidence="1">
    <location>
        <begin position="620"/>
        <end position="634"/>
    </location>
</feature>
<feature type="region of interest" description="Disordered" evidence="1">
    <location>
        <begin position="415"/>
        <end position="578"/>
    </location>
</feature>
<dbReference type="AlphaFoldDB" id="A0A4Z0YGA3"/>
<feature type="compositionally biased region" description="Low complexity" evidence="1">
    <location>
        <begin position="456"/>
        <end position="483"/>
    </location>
</feature>
<dbReference type="EMBL" id="SKBN01000418">
    <property type="protein sequence ID" value="TGJ78281.1"/>
    <property type="molecule type" value="Genomic_DNA"/>
</dbReference>
<proteinExistence type="predicted"/>
<feature type="region of interest" description="Disordered" evidence="1">
    <location>
        <begin position="613"/>
        <end position="730"/>
    </location>
</feature>
<dbReference type="GO" id="GO:0004672">
    <property type="term" value="F:protein kinase activity"/>
    <property type="evidence" value="ECO:0007669"/>
    <property type="project" value="InterPro"/>
</dbReference>
<evidence type="ECO:0000259" key="2">
    <source>
        <dbReference type="PROSITE" id="PS50011"/>
    </source>
</evidence>
<reference evidence="3 4" key="1">
    <citation type="submission" date="2019-03" db="EMBL/GenBank/DDBJ databases">
        <title>Draft genome sequence of Xylaria hypoxylon DSM 108379, a ubiquitous saprotrophic-parasitic fungi on hardwood.</title>
        <authorList>
            <person name="Buettner E."/>
            <person name="Leonhardt S."/>
            <person name="Gebauer A.M."/>
            <person name="Liers C."/>
            <person name="Hofrichter M."/>
            <person name="Kellner H."/>
        </authorList>
    </citation>
    <scope>NUCLEOTIDE SEQUENCE [LARGE SCALE GENOMIC DNA]</scope>
    <source>
        <strain evidence="3 4">DSM 108379</strain>
    </source>
</reference>
<organism evidence="3 4">
    <name type="scientific">Xylaria hypoxylon</name>
    <dbReference type="NCBI Taxonomy" id="37992"/>
    <lineage>
        <taxon>Eukaryota</taxon>
        <taxon>Fungi</taxon>
        <taxon>Dikarya</taxon>
        <taxon>Ascomycota</taxon>
        <taxon>Pezizomycotina</taxon>
        <taxon>Sordariomycetes</taxon>
        <taxon>Xylariomycetidae</taxon>
        <taxon>Xylariales</taxon>
        <taxon>Xylariaceae</taxon>
        <taxon>Xylaria</taxon>
    </lineage>
</organism>
<gene>
    <name evidence="3" type="ORF">E0Z10_g10483</name>
</gene>
<comment type="caution">
    <text evidence="3">The sequence shown here is derived from an EMBL/GenBank/DDBJ whole genome shotgun (WGS) entry which is preliminary data.</text>
</comment>
<dbReference type="PROSITE" id="PS50011">
    <property type="entry name" value="PROTEIN_KINASE_DOM"/>
    <property type="match status" value="1"/>
</dbReference>
<name>A0A4Z0YGA3_9PEZI</name>
<protein>
    <recommendedName>
        <fullName evidence="2">Protein kinase domain-containing protein</fullName>
    </recommendedName>
</protein>
<feature type="compositionally biased region" description="Acidic residues" evidence="1">
    <location>
        <begin position="507"/>
        <end position="525"/>
    </location>
</feature>
<feature type="domain" description="Protein kinase" evidence="2">
    <location>
        <begin position="54"/>
        <end position="388"/>
    </location>
</feature>